<dbReference type="SMART" id="SM00091">
    <property type="entry name" value="PAS"/>
    <property type="match status" value="2"/>
</dbReference>
<evidence type="ECO:0000259" key="3">
    <source>
        <dbReference type="PROSITE" id="PS50113"/>
    </source>
</evidence>
<dbReference type="InterPro" id="IPR001633">
    <property type="entry name" value="EAL_dom"/>
</dbReference>
<dbReference type="Pfam" id="PF13426">
    <property type="entry name" value="PAS_9"/>
    <property type="match status" value="3"/>
</dbReference>
<dbReference type="InterPro" id="IPR035919">
    <property type="entry name" value="EAL_sf"/>
</dbReference>
<keyword evidence="1" id="KW-0812">Transmembrane</keyword>
<evidence type="ECO:0000259" key="5">
    <source>
        <dbReference type="PROSITE" id="PS50887"/>
    </source>
</evidence>
<feature type="transmembrane region" description="Helical" evidence="1">
    <location>
        <begin position="17"/>
        <end position="37"/>
    </location>
</feature>
<dbReference type="NCBIfam" id="TIGR00254">
    <property type="entry name" value="GGDEF"/>
    <property type="match status" value="1"/>
</dbReference>
<dbReference type="SMART" id="SM00267">
    <property type="entry name" value="GGDEF"/>
    <property type="match status" value="1"/>
</dbReference>
<feature type="domain" description="EAL" evidence="4">
    <location>
        <begin position="1016"/>
        <end position="1270"/>
    </location>
</feature>
<dbReference type="SUPFAM" id="SSF55785">
    <property type="entry name" value="PYP-like sensor domain (PAS domain)"/>
    <property type="match status" value="4"/>
</dbReference>
<dbReference type="Pfam" id="PF00563">
    <property type="entry name" value="EAL"/>
    <property type="match status" value="1"/>
</dbReference>
<keyword evidence="7" id="KW-1185">Reference proteome</keyword>
<dbReference type="RefSeq" id="WP_212141568.1">
    <property type="nucleotide sequence ID" value="NZ_JAGSSW010000002.1"/>
</dbReference>
<dbReference type="PANTHER" id="PTHR44757">
    <property type="entry name" value="DIGUANYLATE CYCLASE DGCP"/>
    <property type="match status" value="1"/>
</dbReference>
<protein>
    <submittedName>
        <fullName evidence="6">EAL domain-containing protein</fullName>
    </submittedName>
</protein>
<dbReference type="InterPro" id="IPR000160">
    <property type="entry name" value="GGDEF_dom"/>
</dbReference>
<dbReference type="PROSITE" id="PS50113">
    <property type="entry name" value="PAC"/>
    <property type="match status" value="1"/>
</dbReference>
<dbReference type="PROSITE" id="PS50883">
    <property type="entry name" value="EAL"/>
    <property type="match status" value="1"/>
</dbReference>
<keyword evidence="1" id="KW-0472">Membrane</keyword>
<keyword evidence="1" id="KW-1133">Transmembrane helix</keyword>
<feature type="domain" description="PAC" evidence="3">
    <location>
        <begin position="540"/>
        <end position="592"/>
    </location>
</feature>
<dbReference type="CDD" id="cd00130">
    <property type="entry name" value="PAS"/>
    <property type="match status" value="2"/>
</dbReference>
<dbReference type="EMBL" id="JAGSSW010000002">
    <property type="protein sequence ID" value="MBR8463385.1"/>
    <property type="molecule type" value="Genomic_DNA"/>
</dbReference>
<dbReference type="Proteomes" id="UP000682951">
    <property type="component" value="Unassembled WGS sequence"/>
</dbReference>
<dbReference type="SUPFAM" id="SSF55073">
    <property type="entry name" value="Nucleotide cyclase"/>
    <property type="match status" value="1"/>
</dbReference>
<organism evidence="6 7">
    <name type="scientific">Campylobacter anatolicus</name>
    <dbReference type="NCBI Taxonomy" id="2829105"/>
    <lineage>
        <taxon>Bacteria</taxon>
        <taxon>Pseudomonadati</taxon>
        <taxon>Campylobacterota</taxon>
        <taxon>Epsilonproteobacteria</taxon>
        <taxon>Campylobacterales</taxon>
        <taxon>Campylobacteraceae</taxon>
        <taxon>Campylobacter</taxon>
    </lineage>
</organism>
<dbReference type="Gene3D" id="3.20.20.450">
    <property type="entry name" value="EAL domain"/>
    <property type="match status" value="1"/>
</dbReference>
<evidence type="ECO:0000259" key="2">
    <source>
        <dbReference type="PROSITE" id="PS50112"/>
    </source>
</evidence>
<evidence type="ECO:0000313" key="7">
    <source>
        <dbReference type="Proteomes" id="UP000682951"/>
    </source>
</evidence>
<dbReference type="CDD" id="cd01948">
    <property type="entry name" value="EAL"/>
    <property type="match status" value="1"/>
</dbReference>
<dbReference type="Pfam" id="PF00990">
    <property type="entry name" value="GGDEF"/>
    <property type="match status" value="1"/>
</dbReference>
<evidence type="ECO:0000313" key="6">
    <source>
        <dbReference type="EMBL" id="MBR8463385.1"/>
    </source>
</evidence>
<dbReference type="SUPFAM" id="SSF141868">
    <property type="entry name" value="EAL domain-like"/>
    <property type="match status" value="1"/>
</dbReference>
<evidence type="ECO:0000256" key="1">
    <source>
        <dbReference type="SAM" id="Phobius"/>
    </source>
</evidence>
<feature type="domain" description="PAS" evidence="2">
    <location>
        <begin position="719"/>
        <end position="767"/>
    </location>
</feature>
<dbReference type="Gene3D" id="3.30.450.20">
    <property type="entry name" value="PAS domain"/>
    <property type="match status" value="3"/>
</dbReference>
<dbReference type="CDD" id="cd01949">
    <property type="entry name" value="GGDEF"/>
    <property type="match status" value="1"/>
</dbReference>
<comment type="caution">
    <text evidence="6">The sequence shown here is derived from an EMBL/GenBank/DDBJ whole genome shotgun (WGS) entry which is preliminary data.</text>
</comment>
<dbReference type="PROSITE" id="PS50112">
    <property type="entry name" value="PAS"/>
    <property type="match status" value="2"/>
</dbReference>
<reference evidence="6 7" key="1">
    <citation type="submission" date="2021-04" db="EMBL/GenBank/DDBJ databases">
        <title>Molecular and phenotypic characterization and identification of bacterial isolates recovered from the Anatolian ground squirrels (Spermophilus xanthoprymnus) and which have the potential to form a new species in the Campylobacter genus.</title>
        <authorList>
            <person name="Aydin F."/>
            <person name="Abay S."/>
            <person name="Kayman T."/>
            <person name="Karakaya E."/>
            <person name="Mustak H.K."/>
            <person name="Mustak I.B."/>
            <person name="Bilgin N."/>
            <person name="Duzler A."/>
            <person name="Sahin O."/>
            <person name="Guran O."/>
            <person name="Saticioglu I.B."/>
        </authorList>
    </citation>
    <scope>NUCLEOTIDE SEQUENCE [LARGE SCALE GENOMIC DNA]</scope>
    <source>
        <strain evidence="7">faydin-G24</strain>
    </source>
</reference>
<gene>
    <name evidence="6" type="ORF">KDD93_02215</name>
</gene>
<dbReference type="PANTHER" id="PTHR44757:SF2">
    <property type="entry name" value="BIOFILM ARCHITECTURE MAINTENANCE PROTEIN MBAA"/>
    <property type="match status" value="1"/>
</dbReference>
<feature type="domain" description="PAS" evidence="2">
    <location>
        <begin position="340"/>
        <end position="385"/>
    </location>
</feature>
<dbReference type="InterPro" id="IPR043128">
    <property type="entry name" value="Rev_trsase/Diguanyl_cyclase"/>
</dbReference>
<dbReference type="InterPro" id="IPR029787">
    <property type="entry name" value="Nucleotide_cyclase"/>
</dbReference>
<dbReference type="InterPro" id="IPR035965">
    <property type="entry name" value="PAS-like_dom_sf"/>
</dbReference>
<dbReference type="SMART" id="SM00052">
    <property type="entry name" value="EAL"/>
    <property type="match status" value="1"/>
</dbReference>
<accession>A0ABS5HH95</accession>
<sequence>MKQRKVDNTNLQIVAGFYAKNLLAVLAFIGLFLFVFINKNSDIKHSIEKLNYEVQSSIRQSINVIKNDLYIKAKMLNQGIQSDISIINSDSINNIYSSFYILDQDLNVIVKYESKNTHKIENFNMQWLNGLKSRHFIVSDRIYKSGRFEAVFAAYKVNDNRCIVVEINSKFLDNSIGNVLKEDKDEAYLLDKYGNLLNSKFNKNFNLDIFSKFISMGDEFSERNTIFSLFDINIASIDYMRDLGIFVVTSSNQRSKIFFQFILLAFSCSCFLAFIVLWIRDVKFIKNSILDPLENISKFLHDRGKRPKIGMMIRDLRLITVAIDELYKEVDLANLNLEEYKNRFDCIFEQSFLIIIVYDSYTGDIIDVSEAALKFYGYSRDEIMGLNIKDIYKGNFGDVAYKRRESIEGFRPFKLTHTLKNGEEREVSVVSSLITLKDKKLNFNVITDVTQEEKLEKNSEILQRYMPILPSIVMIARKDEPFIIQQKGGNIEQIFGLDKFKSENIDIRTLVSKERVYEFVSKINYAKELFALTNGEKDTLKFDTSFIACDGERRPFGVYVKFVLDDNGIFDRIIYHISDISELKELERRYEKEQIYNKNIIWATQAVEFEWNQNSDIIHIDNKFANMLGYSNINELGTLDFEHFKDLLVDKFSSFNEMFDKIAIKNGVYLGDIKFYMTNKSIVWISLRAKALEFDENGEPTLISGVAINSTQQNENSLYQEMLSRLFSYAKDGVAVVGIDRKIIDANEAFSDMSGYRHDELIGKDILSIKSGLNDIGFDSKILSDIDKKGFWQDRVWNKNKLGENSLEIMNVSPISLTNGCVHCYVIITSNISDVKSNQDYLEHIAYHDPLTRLPNRFLFSHKLENIVVNLKDDESVAIAYLDLDGLKAINDTYGHLAGDAFLIEISSRIDKLFDERDMFARLGGDEFVAILPYKRAGEVYEIVENMLRIASGEVEFDKNKLKISASIGVSMSGRNKISPEDLLEQADWAMYQAKLGGKNRYYVFNQAKDRNFKNQYEDGSKILKALKNDEFFLEYQPTIDIKTGKIVSFEALIRWNSQNGTIIYPENFLNLIKKQFIVDDVAIFTIKRALEAQSVWYQEGTDAKVCVNLSIDQICDDGFFNKFSDLLSSHTDLNANALCIEIIDANAAKDLSFSGKFMQRYKNFGVKFVLDDFASRSSSFEALTHLPIDSIKLDKKLTDGLFKECSSFMMLKAIKELSETFECKASVKNIEDINTLNMLIRFGYNVFQGNLISKPLKLDEILKFTFVGFDGLNLDEELNQSEFERLKECVKLREYALQIISNLKDAGCTELKYELITKLENSDSRYTNITRELIAALKSEQKSEALEFAKYAKSMCDELLNLEQKDVDE</sequence>
<dbReference type="InterPro" id="IPR052155">
    <property type="entry name" value="Biofilm_reg_signaling"/>
</dbReference>
<feature type="domain" description="GGDEF" evidence="5">
    <location>
        <begin position="875"/>
        <end position="1007"/>
    </location>
</feature>
<dbReference type="NCBIfam" id="TIGR00229">
    <property type="entry name" value="sensory_box"/>
    <property type="match status" value="2"/>
</dbReference>
<name>A0ABS5HH95_9BACT</name>
<dbReference type="PROSITE" id="PS50887">
    <property type="entry name" value="GGDEF"/>
    <property type="match status" value="1"/>
</dbReference>
<proteinExistence type="predicted"/>
<dbReference type="Gene3D" id="3.30.70.270">
    <property type="match status" value="1"/>
</dbReference>
<evidence type="ECO:0000259" key="4">
    <source>
        <dbReference type="PROSITE" id="PS50883"/>
    </source>
</evidence>
<feature type="transmembrane region" description="Helical" evidence="1">
    <location>
        <begin position="257"/>
        <end position="279"/>
    </location>
</feature>
<dbReference type="InterPro" id="IPR000700">
    <property type="entry name" value="PAS-assoc_C"/>
</dbReference>
<dbReference type="InterPro" id="IPR000014">
    <property type="entry name" value="PAS"/>
</dbReference>